<reference evidence="6 7" key="1">
    <citation type="submission" date="2023-07" db="EMBL/GenBank/DDBJ databases">
        <title>Sorghum-associated microbial communities from plants grown in Nebraska, USA.</title>
        <authorList>
            <person name="Schachtman D."/>
        </authorList>
    </citation>
    <scope>NUCLEOTIDE SEQUENCE [LARGE SCALE GENOMIC DNA]</scope>
    <source>
        <strain evidence="6 7">CC222</strain>
    </source>
</reference>
<feature type="domain" description="Sugar-binding" evidence="5">
    <location>
        <begin position="62"/>
        <end position="315"/>
    </location>
</feature>
<dbReference type="EMBL" id="JAUSRE010000036">
    <property type="protein sequence ID" value="MDP9890751.1"/>
    <property type="molecule type" value="Genomic_DNA"/>
</dbReference>
<dbReference type="InterPro" id="IPR037171">
    <property type="entry name" value="NagB/RpiA_transferase-like"/>
</dbReference>
<sequence length="344" mass="37530">MTDIDGQRLMIKVARLYHTHEMRQTDIAKRLQISQSRVSRLLAQAEDASIVRTVVAVPQHVHAELEERVESLYGLSEVHIVDAVSDDEAELGKDLAHTMAALLHDVAFEVNTIAVTSWSKTLRLMIDVMLPMRTRCKHVIETLGDLGPPALQHDTARSTQQFAALTGAQPVFLRTPGVAPSPEMKELLLSRDPHAQKALEMLDSVDLVLVGIGTDEIDTDLRPGDNFFTDEQFARIRELGAAGEVCLHFLDADGTPIDSELEDLIVGISREQLKNARHRWAVAGGARKHRAIRAAVAGGWVDTLVTDGATAQFLIDYAPAAPQAAVDAAQAKGTSRRRTPAAKG</sequence>
<keyword evidence="4" id="KW-0804">Transcription</keyword>
<dbReference type="InterPro" id="IPR007324">
    <property type="entry name" value="Sugar-bd_dom_put"/>
</dbReference>
<evidence type="ECO:0000256" key="1">
    <source>
        <dbReference type="ARBA" id="ARBA00010466"/>
    </source>
</evidence>
<protein>
    <submittedName>
        <fullName evidence="6">DNA-binding transcriptional regulator LsrR (DeoR family)</fullName>
    </submittedName>
</protein>
<proteinExistence type="inferred from homology"/>
<dbReference type="Gene3D" id="1.10.10.60">
    <property type="entry name" value="Homeodomain-like"/>
    <property type="match status" value="1"/>
</dbReference>
<evidence type="ECO:0000313" key="6">
    <source>
        <dbReference type="EMBL" id="MDP9890751.1"/>
    </source>
</evidence>
<dbReference type="PANTHER" id="PTHR34294:SF1">
    <property type="entry name" value="TRANSCRIPTIONAL REGULATOR LSRR"/>
    <property type="match status" value="1"/>
</dbReference>
<dbReference type="Gene3D" id="3.40.50.1360">
    <property type="match status" value="1"/>
</dbReference>
<dbReference type="RefSeq" id="WP_307312330.1">
    <property type="nucleotide sequence ID" value="NZ_JAUSRE010000036.1"/>
</dbReference>
<evidence type="ECO:0000313" key="7">
    <source>
        <dbReference type="Proteomes" id="UP001226577"/>
    </source>
</evidence>
<dbReference type="Pfam" id="PF04198">
    <property type="entry name" value="Sugar-bind"/>
    <property type="match status" value="1"/>
</dbReference>
<comment type="caution">
    <text evidence="6">The sequence shown here is derived from an EMBL/GenBank/DDBJ whole genome shotgun (WGS) entry which is preliminary data.</text>
</comment>
<keyword evidence="3 6" id="KW-0238">DNA-binding</keyword>
<name>A0ABT9RZU4_9MICC</name>
<keyword evidence="7" id="KW-1185">Reference proteome</keyword>
<comment type="similarity">
    <text evidence="1">Belongs to the SorC transcriptional regulatory family.</text>
</comment>
<dbReference type="SUPFAM" id="SSF100950">
    <property type="entry name" value="NagB/RpiA/CoA transferase-like"/>
    <property type="match status" value="1"/>
</dbReference>
<keyword evidence="2" id="KW-0805">Transcription regulation</keyword>
<evidence type="ECO:0000256" key="4">
    <source>
        <dbReference type="ARBA" id="ARBA00023163"/>
    </source>
</evidence>
<accession>A0ABT9RZU4</accession>
<evidence type="ECO:0000256" key="3">
    <source>
        <dbReference type="ARBA" id="ARBA00023125"/>
    </source>
</evidence>
<dbReference type="InterPro" id="IPR051054">
    <property type="entry name" value="SorC_transcr_regulators"/>
</dbReference>
<dbReference type="GO" id="GO:0003677">
    <property type="term" value="F:DNA binding"/>
    <property type="evidence" value="ECO:0007669"/>
    <property type="project" value="UniProtKB-KW"/>
</dbReference>
<dbReference type="PANTHER" id="PTHR34294">
    <property type="entry name" value="TRANSCRIPTIONAL REGULATOR-RELATED"/>
    <property type="match status" value="1"/>
</dbReference>
<evidence type="ECO:0000256" key="2">
    <source>
        <dbReference type="ARBA" id="ARBA00023015"/>
    </source>
</evidence>
<dbReference type="Proteomes" id="UP001226577">
    <property type="component" value="Unassembled WGS sequence"/>
</dbReference>
<organism evidence="6 7">
    <name type="scientific">Pseudarthrobacter enclensis</name>
    <dbReference type="NCBI Taxonomy" id="993070"/>
    <lineage>
        <taxon>Bacteria</taxon>
        <taxon>Bacillati</taxon>
        <taxon>Actinomycetota</taxon>
        <taxon>Actinomycetes</taxon>
        <taxon>Micrococcales</taxon>
        <taxon>Micrococcaceae</taxon>
        <taxon>Pseudarthrobacter</taxon>
    </lineage>
</organism>
<evidence type="ECO:0000259" key="5">
    <source>
        <dbReference type="Pfam" id="PF04198"/>
    </source>
</evidence>
<gene>
    <name evidence="6" type="ORF">J2X98_004365</name>
</gene>